<dbReference type="GO" id="GO:0005634">
    <property type="term" value="C:nucleus"/>
    <property type="evidence" value="ECO:0007669"/>
    <property type="project" value="TreeGrafter"/>
</dbReference>
<dbReference type="PROSITE" id="PS50984">
    <property type="entry name" value="TRUD"/>
    <property type="match status" value="1"/>
</dbReference>
<reference evidence="6" key="1">
    <citation type="journal article" date="2010" name="Genome Biol.">
        <title>Genome sequence of the necrotrophic plant pathogen Pythium ultimum reveals original pathogenicity mechanisms and effector repertoire.</title>
        <authorList>
            <person name="Levesque C.A."/>
            <person name="Brouwer H."/>
            <person name="Cano L."/>
            <person name="Hamilton J.P."/>
            <person name="Holt C."/>
            <person name="Huitema E."/>
            <person name="Raffaele S."/>
            <person name="Robideau G.P."/>
            <person name="Thines M."/>
            <person name="Win J."/>
            <person name="Zerillo M.M."/>
            <person name="Beakes G.W."/>
            <person name="Boore J.L."/>
            <person name="Busam D."/>
            <person name="Dumas B."/>
            <person name="Ferriera S."/>
            <person name="Fuerstenberg S.I."/>
            <person name="Gachon C.M."/>
            <person name="Gaulin E."/>
            <person name="Govers F."/>
            <person name="Grenville-Briggs L."/>
            <person name="Horner N."/>
            <person name="Hostetler J."/>
            <person name="Jiang R.H."/>
            <person name="Johnson J."/>
            <person name="Krajaejun T."/>
            <person name="Lin H."/>
            <person name="Meijer H.J."/>
            <person name="Moore B."/>
            <person name="Morris P."/>
            <person name="Phuntmart V."/>
            <person name="Puiu D."/>
            <person name="Shetty J."/>
            <person name="Stajich J.E."/>
            <person name="Tripathy S."/>
            <person name="Wawra S."/>
            <person name="van West P."/>
            <person name="Whitty B.R."/>
            <person name="Coutinho P.M."/>
            <person name="Henrissat B."/>
            <person name="Martin F."/>
            <person name="Thomas P.D."/>
            <person name="Tyler B.M."/>
            <person name="De Vries R.P."/>
            <person name="Kamoun S."/>
            <person name="Yandell M."/>
            <person name="Tisserat N."/>
            <person name="Buell C.R."/>
        </authorList>
    </citation>
    <scope>NUCLEOTIDE SEQUENCE</scope>
    <source>
        <strain evidence="6">DAOM:BR144</strain>
    </source>
</reference>
<dbReference type="CDD" id="cd02576">
    <property type="entry name" value="PseudoU_synth_ScPUS7"/>
    <property type="match status" value="1"/>
</dbReference>
<dbReference type="Pfam" id="PF01142">
    <property type="entry name" value="TruD"/>
    <property type="match status" value="1"/>
</dbReference>
<dbReference type="PANTHER" id="PTHR13326">
    <property type="entry name" value="TRNA PSEUDOURIDINE SYNTHASE D"/>
    <property type="match status" value="1"/>
</dbReference>
<feature type="region of interest" description="Disordered" evidence="3">
    <location>
        <begin position="593"/>
        <end position="616"/>
    </location>
</feature>
<feature type="compositionally biased region" description="Low complexity" evidence="3">
    <location>
        <begin position="228"/>
        <end position="247"/>
    </location>
</feature>
<accession>K3WA30</accession>
<feature type="domain" description="TRUD" evidence="4">
    <location>
        <begin position="449"/>
        <end position="693"/>
    </location>
</feature>
<evidence type="ECO:0000256" key="1">
    <source>
        <dbReference type="ARBA" id="ARBA00007953"/>
    </source>
</evidence>
<dbReference type="EnsemblProtists" id="PYU1_T001821">
    <property type="protein sequence ID" value="PYU1_T001821"/>
    <property type="gene ID" value="PYU1_G001819"/>
</dbReference>
<dbReference type="EMBL" id="GL376634">
    <property type="status" value="NOT_ANNOTATED_CDS"/>
    <property type="molecule type" value="Genomic_DNA"/>
</dbReference>
<proteinExistence type="inferred from homology"/>
<evidence type="ECO:0000313" key="6">
    <source>
        <dbReference type="Proteomes" id="UP000019132"/>
    </source>
</evidence>
<dbReference type="Gene3D" id="3.30.70.3160">
    <property type="match status" value="1"/>
</dbReference>
<dbReference type="PIRSF" id="PIRSF037016">
    <property type="entry name" value="Pseudouridin_synth_euk_prd"/>
    <property type="match status" value="1"/>
</dbReference>
<dbReference type="GO" id="GO:0003723">
    <property type="term" value="F:RNA binding"/>
    <property type="evidence" value="ECO:0007669"/>
    <property type="project" value="InterPro"/>
</dbReference>
<dbReference type="InterPro" id="IPR001656">
    <property type="entry name" value="PsdUridine_synth_TruD"/>
</dbReference>
<reference evidence="5" key="3">
    <citation type="submission" date="2015-02" db="UniProtKB">
        <authorList>
            <consortium name="EnsemblProtists"/>
        </authorList>
    </citation>
    <scope>IDENTIFICATION</scope>
    <source>
        <strain evidence="5">DAOM BR144</strain>
    </source>
</reference>
<dbReference type="FunCoup" id="K3WA30">
    <property type="interactions" value="94"/>
</dbReference>
<keyword evidence="2" id="KW-0413">Isomerase</keyword>
<dbReference type="GO" id="GO:0009982">
    <property type="term" value="F:pseudouridine synthase activity"/>
    <property type="evidence" value="ECO:0007669"/>
    <property type="project" value="InterPro"/>
</dbReference>
<dbReference type="NCBIfam" id="TIGR00094">
    <property type="entry name" value="tRNA_TruD_broad"/>
    <property type="match status" value="1"/>
</dbReference>
<dbReference type="eggNOG" id="KOG2339">
    <property type="taxonomic scope" value="Eukaryota"/>
</dbReference>
<feature type="compositionally biased region" description="Basic residues" evidence="3">
    <location>
        <begin position="21"/>
        <end position="30"/>
    </location>
</feature>
<dbReference type="InterPro" id="IPR042214">
    <property type="entry name" value="TruD_catalytic"/>
</dbReference>
<dbReference type="OMA" id="FIHETMR"/>
<evidence type="ECO:0000256" key="3">
    <source>
        <dbReference type="SAM" id="MobiDB-lite"/>
    </source>
</evidence>
<dbReference type="Proteomes" id="UP000019132">
    <property type="component" value="Unassembled WGS sequence"/>
</dbReference>
<protein>
    <recommendedName>
        <fullName evidence="4">TRUD domain-containing protein</fullName>
    </recommendedName>
</protein>
<evidence type="ECO:0000256" key="2">
    <source>
        <dbReference type="ARBA" id="ARBA00023235"/>
    </source>
</evidence>
<dbReference type="VEuPathDB" id="FungiDB:PYU1_G001819"/>
<dbReference type="InParanoid" id="K3WA30"/>
<keyword evidence="6" id="KW-1185">Reference proteome</keyword>
<comment type="similarity">
    <text evidence="1">Belongs to the pseudouridine synthase TruD family.</text>
</comment>
<organism evidence="5 6">
    <name type="scientific">Globisporangium ultimum (strain ATCC 200006 / CBS 805.95 / DAOM BR144)</name>
    <name type="common">Pythium ultimum</name>
    <dbReference type="NCBI Taxonomy" id="431595"/>
    <lineage>
        <taxon>Eukaryota</taxon>
        <taxon>Sar</taxon>
        <taxon>Stramenopiles</taxon>
        <taxon>Oomycota</taxon>
        <taxon>Peronosporomycetes</taxon>
        <taxon>Pythiales</taxon>
        <taxon>Pythiaceae</taxon>
        <taxon>Globisporangium</taxon>
    </lineage>
</organism>
<dbReference type="InterPro" id="IPR020103">
    <property type="entry name" value="PsdUridine_synth_cat_dom_sf"/>
</dbReference>
<dbReference type="STRING" id="431595.K3WA30"/>
<dbReference type="Gene3D" id="3.30.2350.20">
    <property type="entry name" value="TruD, catalytic domain"/>
    <property type="match status" value="1"/>
</dbReference>
<sequence>MQARRQYHNGSGARSRDHHSNHASNRRGRGRGGSGRGGHSSSNYHGSYWFKGEGYNDHEAISIDEEVVGISGYLSAAQPGFSGLVKQRFSDFVVHEIAQSGQQVELTSLAKKKKHVSAQFQELVNGFAYGKSYSNNAASISNSNGDDGNAHQAECEQIVRDMGENLDKQSCEYVKQGRSALDKHNVRKLIELVAAELGATKGSEFEAFIEKVKALKLADEEALRLQHSNSNANGTASTSSLPSTTTTQGSEPLVFYIGGLNEKRDRVYLHETMRRYGKSLIVADTITLEDHSQVIRIRRALLTAGEKGERDPRNEWPVEQPDYLQFVLYRRNKDITGVLNQIASMLKVHTATFSYAEAKDKRGITTQLCTAYRIQKERLEGVQRIQNTSKSLDEFQFLIGGNLKYVSTPLRVGDCQGNAFSIVIRALAANDLETSQAVQDTITQWRDRGFINFFGLQRFGGNAAAATPFQLIGRAILRKDFKLAVRLLLRPQEGEASKIREAREHFRQHKDVAAALRMLPPFLVPERAVLEGLLQHGIDADELAFRNIPLTLRVAYVDAYQSYVWNAMASERIAKLPSDRAVVGDLVFASSTSEPAKKKQKRDNGRDTQSAEMAKQPKQEILVLTEENADQYGIDDVVLPLPGHSIVYPANDIGSAYEKLMKADGVDMASWRGAGGAHHQYQLDGMYRHVIKKPTNVSAVVKEYTNANKPMLLTDVDRLLGRGSDSKTPSATMDASIAVPERAAVTPAMTSTSGDEEKEAVKKIQRALVLHFGLDYGSDATIAVRELMKQSSSMHVQWQLSDKVQSREALATKKGKVKGAGASATTAASTATQSIAGGKKQAGATVIGVGGAKKRGNDKTIIAPKKTHVSIGRPGFSLGKQ</sequence>
<evidence type="ECO:0000313" key="5">
    <source>
        <dbReference type="EnsemblProtists" id="PYU1_T001821"/>
    </source>
</evidence>
<dbReference type="Gene3D" id="1.10.1510.30">
    <property type="match status" value="1"/>
</dbReference>
<dbReference type="PANTHER" id="PTHR13326:SF21">
    <property type="entry name" value="PSEUDOURIDYLATE SYNTHASE PUS7L"/>
    <property type="match status" value="1"/>
</dbReference>
<feature type="region of interest" description="Disordered" evidence="3">
    <location>
        <begin position="1"/>
        <end position="42"/>
    </location>
</feature>
<dbReference type="InterPro" id="IPR011760">
    <property type="entry name" value="PsdUridine_synth_TruD_insert"/>
</dbReference>
<evidence type="ECO:0000259" key="4">
    <source>
        <dbReference type="PROSITE" id="PS50984"/>
    </source>
</evidence>
<dbReference type="HOGENOM" id="CLU_005281_0_2_1"/>
<dbReference type="AlphaFoldDB" id="K3WA30"/>
<reference evidence="6" key="2">
    <citation type="submission" date="2010-04" db="EMBL/GenBank/DDBJ databases">
        <authorList>
            <person name="Buell R."/>
            <person name="Hamilton J."/>
            <person name="Hostetler J."/>
        </authorList>
    </citation>
    <scope>NUCLEOTIDE SEQUENCE [LARGE SCALE GENOMIC DNA]</scope>
    <source>
        <strain evidence="6">DAOM:BR144</strain>
    </source>
</reference>
<dbReference type="GO" id="GO:0001522">
    <property type="term" value="P:pseudouridine synthesis"/>
    <property type="evidence" value="ECO:0007669"/>
    <property type="project" value="InterPro"/>
</dbReference>
<feature type="region of interest" description="Disordered" evidence="3">
    <location>
        <begin position="226"/>
        <end position="247"/>
    </location>
</feature>
<name>K3WA30_GLOUD</name>
<dbReference type="SUPFAM" id="SSF55120">
    <property type="entry name" value="Pseudouridine synthase"/>
    <property type="match status" value="1"/>
</dbReference>